<name>K0KMD1_WICCF</name>
<keyword evidence="2" id="KW-1133">Transmembrane helix</keyword>
<dbReference type="EMBL" id="CAIF01000245">
    <property type="protein sequence ID" value="CCH46425.1"/>
    <property type="molecule type" value="Genomic_DNA"/>
</dbReference>
<feature type="compositionally biased region" description="Low complexity" evidence="1">
    <location>
        <begin position="184"/>
        <end position="200"/>
    </location>
</feature>
<keyword evidence="2" id="KW-0812">Transmembrane</keyword>
<accession>K0KMD1</accession>
<feature type="compositionally biased region" description="Polar residues" evidence="1">
    <location>
        <begin position="676"/>
        <end position="686"/>
    </location>
</feature>
<evidence type="ECO:0000256" key="1">
    <source>
        <dbReference type="SAM" id="MobiDB-lite"/>
    </source>
</evidence>
<feature type="transmembrane region" description="Helical" evidence="2">
    <location>
        <begin position="45"/>
        <end position="64"/>
    </location>
</feature>
<comment type="caution">
    <text evidence="3">The sequence shown here is derived from an EMBL/GenBank/DDBJ whole genome shotgun (WGS) entry which is preliminary data.</text>
</comment>
<dbReference type="HOGENOM" id="CLU_371804_0_0_1"/>
<feature type="region of interest" description="Disordered" evidence="1">
    <location>
        <begin position="178"/>
        <end position="217"/>
    </location>
</feature>
<gene>
    <name evidence="3" type="ORF">BN7_6019</name>
</gene>
<evidence type="ECO:0000256" key="2">
    <source>
        <dbReference type="SAM" id="Phobius"/>
    </source>
</evidence>
<feature type="compositionally biased region" description="Polar residues" evidence="1">
    <location>
        <begin position="201"/>
        <end position="217"/>
    </location>
</feature>
<sequence length="748" mass="84288">MDKRPTGRLISNLIHILSISLSFAAGVIAIIFFKNSNYQLNKPSLITLIIGEFISILSLPLLFFNSRLSIIWSLLSINLISSFISLGARLSLFNFSIKANVFQNDLKSQNLLISLFTLIIASQFFHGFTLSSYFNSLFQFYQQNNDPESQRQFDIENLKEKVISLKASAATLVDNRKVSGNQESTTSTKATTTTKDSQQTNGNTDQQSSIFQSTKSRFSSKKDFNSLTNHELKSIIPKNYNNVQNIAQLYSIKKLSIINQSSSSADITATPAKNHRNSNRLSSTTTTSSSQKIDDSIKNAQNAKNLSLERDALKRIPSALLPPHLKPQTSNLTKNQHILSKYQNRSISQPGNLNNLWEFQRKDEFNSNNQDDDNLQNLDQNENVPELIPRAITIENFYPLRTQHNISMEDDNGIRTIAPIDYDQGKFNNFNVNQLKNGFEPEHLLKSGNFDSLDPPINHDQYNDRFTINDDDNDNYSIPDDVQSSHVSTSSTEEALKIVENVQQASSNEFDLNDVIDQSRSSLNLERLNTPNNNNNHLTKSKSYSPHKSIFRGHGHGHGHGNHGYQQIEGNNIGHYRKNSSVSFKNFSVSMPSSPKKKSIMNNSPSKKAKFKKNLSLSNIVFKIDSSLNNSNDSDSEIPNLSYVHDLQSSPSKKRRSSITPSFATTNDIDTHSKQQHQPHNSTTTPSKHKHNNSQLAVTSSNNSPNSNWSENSHISIFPADVIGEYDKEKWKTMQRLQLVKDQETIAQ</sequence>
<protein>
    <submittedName>
        <fullName evidence="3">Membrane protein</fullName>
    </submittedName>
</protein>
<reference evidence="3 4" key="1">
    <citation type="journal article" date="2012" name="Eukaryot. Cell">
        <title>Draft genome sequence of Wickerhamomyces ciferrii NRRL Y-1031 F-60-10.</title>
        <authorList>
            <person name="Schneider J."/>
            <person name="Andrea H."/>
            <person name="Blom J."/>
            <person name="Jaenicke S."/>
            <person name="Ruckert C."/>
            <person name="Schorsch C."/>
            <person name="Szczepanowski R."/>
            <person name="Farwick M."/>
            <person name="Goesmann A."/>
            <person name="Puhler A."/>
            <person name="Schaffer S."/>
            <person name="Tauch A."/>
            <person name="Kohler T."/>
            <person name="Brinkrolf K."/>
        </authorList>
    </citation>
    <scope>NUCLEOTIDE SEQUENCE [LARGE SCALE GENOMIC DNA]</scope>
    <source>
        <strain evidence="4">ATCC 14091 / BCRC 22168 / CBS 111 / JCM 3599 / NBRC 0793 / NRRL Y-1031 F-60-10</strain>
    </source>
</reference>
<keyword evidence="2" id="KW-0472">Membrane</keyword>
<feature type="transmembrane region" description="Helical" evidence="2">
    <location>
        <begin position="111"/>
        <end position="134"/>
    </location>
</feature>
<dbReference type="FunCoup" id="K0KMD1">
    <property type="interactions" value="33"/>
</dbReference>
<feature type="transmembrane region" description="Helical" evidence="2">
    <location>
        <begin position="70"/>
        <end position="90"/>
    </location>
</feature>
<feature type="compositionally biased region" description="Polar residues" evidence="1">
    <location>
        <begin position="658"/>
        <end position="668"/>
    </location>
</feature>
<keyword evidence="4" id="KW-1185">Reference proteome</keyword>
<evidence type="ECO:0000313" key="3">
    <source>
        <dbReference type="EMBL" id="CCH46425.1"/>
    </source>
</evidence>
<dbReference type="AlphaFoldDB" id="K0KMD1"/>
<feature type="region of interest" description="Disordered" evidence="1">
    <location>
        <begin position="587"/>
        <end position="610"/>
    </location>
</feature>
<feature type="compositionally biased region" description="Low complexity" evidence="1">
    <location>
        <begin position="700"/>
        <end position="712"/>
    </location>
</feature>
<proteinExistence type="predicted"/>
<dbReference type="Proteomes" id="UP000009328">
    <property type="component" value="Unassembled WGS sequence"/>
</dbReference>
<feature type="compositionally biased region" description="Low complexity" evidence="1">
    <location>
        <begin position="587"/>
        <end position="606"/>
    </location>
</feature>
<feature type="transmembrane region" description="Helical" evidence="2">
    <location>
        <begin position="12"/>
        <end position="33"/>
    </location>
</feature>
<evidence type="ECO:0000313" key="4">
    <source>
        <dbReference type="Proteomes" id="UP000009328"/>
    </source>
</evidence>
<dbReference type="InParanoid" id="K0KMD1"/>
<feature type="region of interest" description="Disordered" evidence="1">
    <location>
        <begin position="643"/>
        <end position="712"/>
    </location>
</feature>
<feature type="region of interest" description="Disordered" evidence="1">
    <location>
        <begin position="268"/>
        <end position="294"/>
    </location>
</feature>
<organism evidence="3 4">
    <name type="scientific">Wickerhamomyces ciferrii (strain ATCC 14091 / BCRC 22168 / CBS 111 / JCM 3599 / NBRC 0793 / NRRL Y-1031 F-60-10)</name>
    <name type="common">Yeast</name>
    <name type="synonym">Pichia ciferrii</name>
    <dbReference type="NCBI Taxonomy" id="1206466"/>
    <lineage>
        <taxon>Eukaryota</taxon>
        <taxon>Fungi</taxon>
        <taxon>Dikarya</taxon>
        <taxon>Ascomycota</taxon>
        <taxon>Saccharomycotina</taxon>
        <taxon>Saccharomycetes</taxon>
        <taxon>Phaffomycetales</taxon>
        <taxon>Wickerhamomycetaceae</taxon>
        <taxon>Wickerhamomyces</taxon>
    </lineage>
</organism>